<accession>A0ACA9YGB5</accession>
<evidence type="ECO:0000313" key="1">
    <source>
        <dbReference type="EMBL" id="CAH6723694.1"/>
    </source>
</evidence>
<dbReference type="EMBL" id="CALSDN010000018">
    <property type="protein sequence ID" value="CAH6723694.1"/>
    <property type="molecule type" value="Genomic_DNA"/>
</dbReference>
<organism evidence="1 2">
    <name type="scientific">[Candida] jaroonii</name>
    <dbReference type="NCBI Taxonomy" id="467808"/>
    <lineage>
        <taxon>Eukaryota</taxon>
        <taxon>Fungi</taxon>
        <taxon>Dikarya</taxon>
        <taxon>Ascomycota</taxon>
        <taxon>Saccharomycotina</taxon>
        <taxon>Pichiomycetes</taxon>
        <taxon>Debaryomycetaceae</taxon>
        <taxon>Yamadazyma</taxon>
    </lineage>
</organism>
<reference evidence="1" key="1">
    <citation type="submission" date="2022-06" db="EMBL/GenBank/DDBJ databases">
        <authorList>
            <person name="Legras J.-L."/>
            <person name="Devillers H."/>
            <person name="Grondin C."/>
        </authorList>
    </citation>
    <scope>NUCLEOTIDE SEQUENCE</scope>
    <source>
        <strain evidence="1">CLIB 1444</strain>
    </source>
</reference>
<evidence type="ECO:0000313" key="2">
    <source>
        <dbReference type="Proteomes" id="UP001152531"/>
    </source>
</evidence>
<keyword evidence="2" id="KW-1185">Reference proteome</keyword>
<proteinExistence type="predicted"/>
<gene>
    <name evidence="1" type="ORF">CLIB1444_18S01310</name>
</gene>
<protein>
    <submittedName>
        <fullName evidence="1">Methionine--tRNA ligase, mitochondrial</fullName>
    </submittedName>
</protein>
<sequence>MKVRGLKGLKPLYLTTPIFYVNAKPHVGHLYSMLFADIRARWETLNPKKSVFVTTGTDEHGLKIQNVALKQNIPPKELCDIHSMEFKKLASLSGVDYNRFIRTTDEDHISTVKKLWNFLYEKDLIYKDSHNGWYSVNDEAFVPENQIEEVDGRKISKESKHEVVYQSETNYFFKLSKFQDQLIGYIEKNPDFIIPKNKYDEILKELKSQPLKDLSISRPSSRLNWGIEVPNDSEQRIYVWFDALINYLTVCSPVFGQKISFPDTDIWPPTQVIGKDISRFHCVYWPIILMASGISLPEQIVVHSHWLNDGFKMSKSLGNVVDPVDVIGKYSVDVIRYFLMQNSNLSNDSNYSDYQLVSTANNLTNKFGNLVTRIGSPNFSIEDSVNMFNQGQFTDVDDIIGESNASLLQVRDELLDGLDKLPYSMDKHFKDFEFSKAVSEWFKIIELANQFVTIAEPWKLKEEKDLKFKNYVILVASETVRICTILIEPIMPNVSKRILDRLNVNPENRNVFHVKPFEEINYGEGANEKGAEKPFEKLEKA</sequence>
<keyword evidence="1" id="KW-0436">Ligase</keyword>
<comment type="caution">
    <text evidence="1">The sequence shown here is derived from an EMBL/GenBank/DDBJ whole genome shotgun (WGS) entry which is preliminary data.</text>
</comment>
<name>A0ACA9YGB5_9ASCO</name>
<dbReference type="Proteomes" id="UP001152531">
    <property type="component" value="Unassembled WGS sequence"/>
</dbReference>